<sequence>MTVVGVIILGAGFNCTIHEGFANPCMVLGRDIGETAYGLGVFAAWGPLFVLPISLGMAILWGAFTLVARLWARNR</sequence>
<name>A0A843YJX5_9RHOB</name>
<accession>A0A843YJX5</accession>
<reference evidence="2 3" key="1">
    <citation type="submission" date="2019-10" db="EMBL/GenBank/DDBJ databases">
        <title>Epibacterium sp. nov., isolated from seawater.</title>
        <authorList>
            <person name="Zhang X."/>
            <person name="Li N."/>
        </authorList>
    </citation>
    <scope>NUCLEOTIDE SEQUENCE [LARGE SCALE GENOMIC DNA]</scope>
    <source>
        <strain evidence="2 3">SM1979</strain>
    </source>
</reference>
<evidence type="ECO:0000313" key="3">
    <source>
        <dbReference type="Proteomes" id="UP000444174"/>
    </source>
</evidence>
<comment type="caution">
    <text evidence="2">The sequence shown here is derived from an EMBL/GenBank/DDBJ whole genome shotgun (WGS) entry which is preliminary data.</text>
</comment>
<evidence type="ECO:0000313" key="2">
    <source>
        <dbReference type="EMBL" id="MQQ09533.1"/>
    </source>
</evidence>
<keyword evidence="1" id="KW-1133">Transmembrane helix</keyword>
<evidence type="ECO:0000256" key="1">
    <source>
        <dbReference type="SAM" id="Phobius"/>
    </source>
</evidence>
<dbReference type="Proteomes" id="UP000444174">
    <property type="component" value="Unassembled WGS sequence"/>
</dbReference>
<dbReference type="EMBL" id="WIBF01000008">
    <property type="protein sequence ID" value="MQQ09533.1"/>
    <property type="molecule type" value="Genomic_DNA"/>
</dbReference>
<dbReference type="AlphaFoldDB" id="A0A843YJX5"/>
<protein>
    <submittedName>
        <fullName evidence="2">Uncharacterized protein</fullName>
    </submittedName>
</protein>
<proteinExistence type="predicted"/>
<keyword evidence="1" id="KW-0812">Transmembrane</keyword>
<gene>
    <name evidence="2" type="ORF">GFB49_13780</name>
</gene>
<organism evidence="2 3">
    <name type="scientific">Tritonibacter litoralis</name>
    <dbReference type="NCBI Taxonomy" id="2662264"/>
    <lineage>
        <taxon>Bacteria</taxon>
        <taxon>Pseudomonadati</taxon>
        <taxon>Pseudomonadota</taxon>
        <taxon>Alphaproteobacteria</taxon>
        <taxon>Rhodobacterales</taxon>
        <taxon>Paracoccaceae</taxon>
        <taxon>Tritonibacter</taxon>
    </lineage>
</organism>
<feature type="transmembrane region" description="Helical" evidence="1">
    <location>
        <begin position="46"/>
        <end position="72"/>
    </location>
</feature>
<keyword evidence="3" id="KW-1185">Reference proteome</keyword>
<keyword evidence="1" id="KW-0472">Membrane</keyword>